<dbReference type="EMBL" id="JBHSDC010000012">
    <property type="protein sequence ID" value="MFC4231631.1"/>
    <property type="molecule type" value="Genomic_DNA"/>
</dbReference>
<proteinExistence type="inferred from homology"/>
<evidence type="ECO:0000313" key="3">
    <source>
        <dbReference type="EMBL" id="MFC4231631.1"/>
    </source>
</evidence>
<dbReference type="InterPro" id="IPR007049">
    <property type="entry name" value="Carb-sel_porin_OprB"/>
</dbReference>
<dbReference type="Pfam" id="PF04966">
    <property type="entry name" value="OprB"/>
    <property type="match status" value="1"/>
</dbReference>
<evidence type="ECO:0000256" key="2">
    <source>
        <dbReference type="RuleBase" id="RU363072"/>
    </source>
</evidence>
<accession>A0ABV8PX80</accession>
<comment type="caution">
    <text evidence="3">The sequence shown here is derived from an EMBL/GenBank/DDBJ whole genome shotgun (WGS) entry which is preliminary data.</text>
</comment>
<keyword evidence="4" id="KW-1185">Reference proteome</keyword>
<dbReference type="Proteomes" id="UP001595906">
    <property type="component" value="Unassembled WGS sequence"/>
</dbReference>
<gene>
    <name evidence="3" type="ORF">ACFOW1_07005</name>
</gene>
<name>A0ABV8PX80_9BACT</name>
<evidence type="ECO:0000313" key="4">
    <source>
        <dbReference type="Proteomes" id="UP001595906"/>
    </source>
</evidence>
<organism evidence="3 4">
    <name type="scientific">Parasediminibacterium paludis</name>
    <dbReference type="NCBI Taxonomy" id="908966"/>
    <lineage>
        <taxon>Bacteria</taxon>
        <taxon>Pseudomonadati</taxon>
        <taxon>Bacteroidota</taxon>
        <taxon>Chitinophagia</taxon>
        <taxon>Chitinophagales</taxon>
        <taxon>Chitinophagaceae</taxon>
        <taxon>Parasediminibacterium</taxon>
    </lineage>
</organism>
<dbReference type="Gene3D" id="2.40.160.180">
    <property type="entry name" value="Carbohydrate-selective porin OprB"/>
    <property type="match status" value="1"/>
</dbReference>
<evidence type="ECO:0000256" key="1">
    <source>
        <dbReference type="ARBA" id="ARBA00008769"/>
    </source>
</evidence>
<comment type="similarity">
    <text evidence="1 2">Belongs to the OprB family.</text>
</comment>
<sequence>MAITIGSAQTDSTVKPSPWSYHFQLTAISQSHAGFKAKYSGNKSLADSTDVGATSLTTTLFLGRKLWKGAAVYLNPEISGGNGLSYAQGVAGALNGETYRVGQVQPQVFIARGYLQQHIPLKNTSYELVTDEINQVGTLVPTSRITISAGKFAIADFYDDNIYSKDPRSQFLNWSLWANGAWDYPANTRGYTMGVVVELIKPKWALRLSSVAVPRIANFHLMEYNAKAHSETLEFEHQFLINKRKGTARFTASATYEKSLTYADGLKALATNNTFLLDVIQGEVENNQYGGKKFGLGLNVEQALIDDIGFFMRTGWNDGKYVTWAFTEIDQTLSLGLSIKGSKWKRPDDICGIATVINGISKDHRNFLTSGGYGFIIGDGALNYGHEAIVETYYSAKLSKSFWLTGDYQFVTNPGYNKDRGPVHVFALRGHIEF</sequence>
<dbReference type="InterPro" id="IPR038673">
    <property type="entry name" value="OprB_sf"/>
</dbReference>
<protein>
    <submittedName>
        <fullName evidence="3">Carbohydrate porin</fullName>
    </submittedName>
</protein>
<dbReference type="RefSeq" id="WP_379013181.1">
    <property type="nucleotide sequence ID" value="NZ_JBHSDC010000012.1"/>
</dbReference>
<reference evidence="4" key="1">
    <citation type="journal article" date="2019" name="Int. J. Syst. Evol. Microbiol.">
        <title>The Global Catalogue of Microorganisms (GCM) 10K type strain sequencing project: providing services to taxonomists for standard genome sequencing and annotation.</title>
        <authorList>
            <consortium name="The Broad Institute Genomics Platform"/>
            <consortium name="The Broad Institute Genome Sequencing Center for Infectious Disease"/>
            <person name="Wu L."/>
            <person name="Ma J."/>
        </authorList>
    </citation>
    <scope>NUCLEOTIDE SEQUENCE [LARGE SCALE GENOMIC DNA]</scope>
    <source>
        <strain evidence="4">CECT 8010</strain>
    </source>
</reference>